<dbReference type="AlphaFoldDB" id="A0A8J2KMN8"/>
<evidence type="ECO:0000313" key="2">
    <source>
        <dbReference type="EMBL" id="CAG7815882.1"/>
    </source>
</evidence>
<comment type="caution">
    <text evidence="2">The sequence shown here is derived from an EMBL/GenBank/DDBJ whole genome shotgun (WGS) entry which is preliminary data.</text>
</comment>
<protein>
    <submittedName>
        <fullName evidence="2">Uncharacterized protein</fullName>
    </submittedName>
</protein>
<keyword evidence="3" id="KW-1185">Reference proteome</keyword>
<dbReference type="EMBL" id="CAJVCH010355037">
    <property type="protein sequence ID" value="CAG7815882.1"/>
    <property type="molecule type" value="Genomic_DNA"/>
</dbReference>
<accession>A0A8J2KMN8</accession>
<feature type="compositionally biased region" description="Basic and acidic residues" evidence="1">
    <location>
        <begin position="45"/>
        <end position="58"/>
    </location>
</feature>
<evidence type="ECO:0000313" key="3">
    <source>
        <dbReference type="Proteomes" id="UP000708208"/>
    </source>
</evidence>
<name>A0A8J2KMN8_9HEXA</name>
<dbReference type="Proteomes" id="UP000708208">
    <property type="component" value="Unassembled WGS sequence"/>
</dbReference>
<proteinExistence type="predicted"/>
<gene>
    <name evidence="2" type="ORF">AFUS01_LOCUS26529</name>
</gene>
<feature type="compositionally biased region" description="Basic and acidic residues" evidence="1">
    <location>
        <begin position="17"/>
        <end position="33"/>
    </location>
</feature>
<organism evidence="2 3">
    <name type="scientific">Allacma fusca</name>
    <dbReference type="NCBI Taxonomy" id="39272"/>
    <lineage>
        <taxon>Eukaryota</taxon>
        <taxon>Metazoa</taxon>
        <taxon>Ecdysozoa</taxon>
        <taxon>Arthropoda</taxon>
        <taxon>Hexapoda</taxon>
        <taxon>Collembola</taxon>
        <taxon>Symphypleona</taxon>
        <taxon>Sminthuridae</taxon>
        <taxon>Allacma</taxon>
    </lineage>
</organism>
<feature type="non-terminal residue" evidence="2">
    <location>
        <position position="1"/>
    </location>
</feature>
<evidence type="ECO:0000256" key="1">
    <source>
        <dbReference type="SAM" id="MobiDB-lite"/>
    </source>
</evidence>
<feature type="region of interest" description="Disordered" evidence="1">
    <location>
        <begin position="17"/>
        <end position="85"/>
    </location>
</feature>
<sequence length="117" mass="13076">DANEALDKCDRLMTSKRSEATLKAQQDKQDDSKQVVAVARIPKTQPEEKQEVGREAGKKGQRLHRGSNDRKPKQPVLPKEVMQKTKAVQTECSFTTTTNTLIAQIPQNAQVIHNNTP</sequence>
<reference evidence="2" key="1">
    <citation type="submission" date="2021-06" db="EMBL/GenBank/DDBJ databases">
        <authorList>
            <person name="Hodson N. C."/>
            <person name="Mongue J. A."/>
            <person name="Jaron S. K."/>
        </authorList>
    </citation>
    <scope>NUCLEOTIDE SEQUENCE</scope>
</reference>